<feature type="region of interest" description="Disordered" evidence="3">
    <location>
        <begin position="1"/>
        <end position="204"/>
    </location>
</feature>
<keyword evidence="4" id="KW-0812">Transmembrane</keyword>
<gene>
    <name evidence="5" type="ORF">P3X46_011628</name>
</gene>
<feature type="compositionally biased region" description="Polar residues" evidence="3">
    <location>
        <begin position="83"/>
        <end position="94"/>
    </location>
</feature>
<dbReference type="PANTHER" id="PTHR31234">
    <property type="entry name" value="LATE EMBRYOGENESIS ABUNDANT (LEA) HYDROXYPROLINE-RICH GLYCOPROTEIN FAMILY"/>
    <property type="match status" value="1"/>
</dbReference>
<dbReference type="EMBL" id="JARPOI010000007">
    <property type="protein sequence ID" value="KAJ9176298.1"/>
    <property type="molecule type" value="Genomic_DNA"/>
</dbReference>
<comment type="subcellular location">
    <subcellularLocation>
        <location evidence="1">Membrane</location>
    </subcellularLocation>
</comment>
<evidence type="ECO:0000256" key="1">
    <source>
        <dbReference type="ARBA" id="ARBA00004370"/>
    </source>
</evidence>
<evidence type="ECO:0000256" key="4">
    <source>
        <dbReference type="SAM" id="Phobius"/>
    </source>
</evidence>
<evidence type="ECO:0000313" key="5">
    <source>
        <dbReference type="EMBL" id="KAJ9176298.1"/>
    </source>
</evidence>
<feature type="compositionally biased region" description="Pro residues" evidence="3">
    <location>
        <begin position="24"/>
        <end position="36"/>
    </location>
</feature>
<organism evidence="5 6">
    <name type="scientific">Hevea brasiliensis</name>
    <name type="common">Para rubber tree</name>
    <name type="synonym">Siphonia brasiliensis</name>
    <dbReference type="NCBI Taxonomy" id="3981"/>
    <lineage>
        <taxon>Eukaryota</taxon>
        <taxon>Viridiplantae</taxon>
        <taxon>Streptophyta</taxon>
        <taxon>Embryophyta</taxon>
        <taxon>Tracheophyta</taxon>
        <taxon>Spermatophyta</taxon>
        <taxon>Magnoliopsida</taxon>
        <taxon>eudicotyledons</taxon>
        <taxon>Gunneridae</taxon>
        <taxon>Pentapetalae</taxon>
        <taxon>rosids</taxon>
        <taxon>fabids</taxon>
        <taxon>Malpighiales</taxon>
        <taxon>Euphorbiaceae</taxon>
        <taxon>Crotonoideae</taxon>
        <taxon>Micrandreae</taxon>
        <taxon>Hevea</taxon>
    </lineage>
</organism>
<dbReference type="PANTHER" id="PTHR31234:SF42">
    <property type="entry name" value="LATE EMBRYOGENESIS ABUNDANT (LEA) HYDROXYPROLINE-RICH GLYCOPROTEIN FAMILY"/>
    <property type="match status" value="1"/>
</dbReference>
<evidence type="ECO:0000256" key="3">
    <source>
        <dbReference type="SAM" id="MobiDB-lite"/>
    </source>
</evidence>
<keyword evidence="4" id="KW-1133">Transmembrane helix</keyword>
<dbReference type="InterPro" id="IPR044839">
    <property type="entry name" value="NDR1-like"/>
</dbReference>
<keyword evidence="2 4" id="KW-0472">Membrane</keyword>
<sequence>MPLHHENNPHFFTPQQQREGQHPLTPPTPAGTPPGPGLLSQPPQRRDRQEQPPSQRVPKPQRQPSKPQGQVDGPLQAPWKQSAPRQEQPPQSHPQDQRHDGEYRSPWMFPHHPDEDHRSHDPLRDGKYRSPWIPPPSQNPDEDIKISPPHTRPPQQDQQSKKPKTTGVTQPQDQDHYPFRPNDGLPPAQQQDRSRHPRGLRTPAPQQTMPITWLGAALCAIFCIVIFLGGLIVLIVYLVYRPRSPWFEVSSVTLNAAYVDAGSLLNADISLLVNFTNPNKKVGLEFSHMIIDLYYENTLMATQYIESFSAPKAQSRFASVHMITSQVRLPMGDSARLQEQINRNGIIFDVKGVFRVRSKLGNFLTYSYRLYGHCTIMVTAPPTGVLTATRCRTKR</sequence>
<dbReference type="Proteomes" id="UP001174677">
    <property type="component" value="Chromosome 7"/>
</dbReference>
<accession>A0ABQ9M8V8</accession>
<proteinExistence type="predicted"/>
<evidence type="ECO:0008006" key="7">
    <source>
        <dbReference type="Google" id="ProtNLM"/>
    </source>
</evidence>
<reference evidence="5" key="1">
    <citation type="journal article" date="2023" name="Plant Biotechnol. J.">
        <title>Chromosome-level wild Hevea brasiliensis genome provides new tools for genomic-assisted breeding and valuable loci to elevate rubber yield.</title>
        <authorList>
            <person name="Cheng H."/>
            <person name="Song X."/>
            <person name="Hu Y."/>
            <person name="Wu T."/>
            <person name="Yang Q."/>
            <person name="An Z."/>
            <person name="Feng S."/>
            <person name="Deng Z."/>
            <person name="Wu W."/>
            <person name="Zeng X."/>
            <person name="Tu M."/>
            <person name="Wang X."/>
            <person name="Huang H."/>
        </authorList>
    </citation>
    <scope>NUCLEOTIDE SEQUENCE</scope>
    <source>
        <strain evidence="5">MT/VB/25A 57/8</strain>
    </source>
</reference>
<feature type="compositionally biased region" description="Basic and acidic residues" evidence="3">
    <location>
        <begin position="111"/>
        <end position="128"/>
    </location>
</feature>
<comment type="caution">
    <text evidence="5">The sequence shown here is derived from an EMBL/GenBank/DDBJ whole genome shotgun (WGS) entry which is preliminary data.</text>
</comment>
<evidence type="ECO:0000256" key="2">
    <source>
        <dbReference type="ARBA" id="ARBA00023136"/>
    </source>
</evidence>
<keyword evidence="6" id="KW-1185">Reference proteome</keyword>
<feature type="transmembrane region" description="Helical" evidence="4">
    <location>
        <begin position="213"/>
        <end position="240"/>
    </location>
</feature>
<protein>
    <recommendedName>
        <fullName evidence="7">Late embryogenesis abundant protein LEA-2 subgroup domain-containing protein</fullName>
    </recommendedName>
</protein>
<name>A0ABQ9M8V8_HEVBR</name>
<evidence type="ECO:0000313" key="6">
    <source>
        <dbReference type="Proteomes" id="UP001174677"/>
    </source>
</evidence>